<keyword evidence="4 8" id="KW-0812">Transmembrane</keyword>
<dbReference type="FunCoup" id="A0A6P7HNH9">
    <property type="interactions" value="142"/>
</dbReference>
<dbReference type="PANTHER" id="PTHR12002">
    <property type="entry name" value="CLAUDIN"/>
    <property type="match status" value="1"/>
</dbReference>
<evidence type="ECO:0000313" key="9">
    <source>
        <dbReference type="Proteomes" id="UP000515145"/>
    </source>
</evidence>
<keyword evidence="5 8" id="KW-0965">Cell junction</keyword>
<dbReference type="PRINTS" id="PR01077">
    <property type="entry name" value="CLAUDIN"/>
</dbReference>
<dbReference type="GeneID" id="114431907"/>
<evidence type="ECO:0000256" key="5">
    <source>
        <dbReference type="ARBA" id="ARBA00022949"/>
    </source>
</evidence>
<comment type="function">
    <text evidence="8">Claudins function as major constituents of the tight junction complexes that regulate the permeability of epithelia.</text>
</comment>
<dbReference type="InterPro" id="IPR004031">
    <property type="entry name" value="PMP22/EMP/MP20/Claudin"/>
</dbReference>
<evidence type="ECO:0000256" key="8">
    <source>
        <dbReference type="RuleBase" id="RU060637"/>
    </source>
</evidence>
<evidence type="ECO:0000256" key="6">
    <source>
        <dbReference type="ARBA" id="ARBA00022989"/>
    </source>
</evidence>
<keyword evidence="9" id="KW-1185">Reference proteome</keyword>
<evidence type="ECO:0000256" key="7">
    <source>
        <dbReference type="ARBA" id="ARBA00023136"/>
    </source>
</evidence>
<dbReference type="InterPro" id="IPR006187">
    <property type="entry name" value="Claudin"/>
</dbReference>
<keyword evidence="2 8" id="KW-0796">Tight junction</keyword>
<keyword evidence="3 8" id="KW-1003">Cell membrane</keyword>
<dbReference type="GO" id="GO:0005886">
    <property type="term" value="C:plasma membrane"/>
    <property type="evidence" value="ECO:0007669"/>
    <property type="project" value="UniProtKB-SubCell"/>
</dbReference>
<dbReference type="Proteomes" id="UP000515145">
    <property type="component" value="Chromosome 2"/>
</dbReference>
<feature type="transmembrane region" description="Helical" evidence="8">
    <location>
        <begin position="12"/>
        <end position="35"/>
    </location>
</feature>
<dbReference type="GO" id="GO:0005923">
    <property type="term" value="C:bicellular tight junction"/>
    <property type="evidence" value="ECO:0007669"/>
    <property type="project" value="UniProtKB-SubCell"/>
</dbReference>
<proteinExistence type="inferred from homology"/>
<dbReference type="InParanoid" id="A0A6P7HNH9"/>
<feature type="transmembrane region" description="Helical" evidence="8">
    <location>
        <begin position="164"/>
        <end position="187"/>
    </location>
</feature>
<sequence>MDPSIGTLELVGVLLSAGAWLCSLATTLMSTWLTLSTDLLSTESYELGLWETCVVQDLGSLECRPYDSLLGLPPDIMLARILMCTALGTGLLALMLAVPGLNLVNGCHSQLEDRSCKRALKIAGGTLCLLAGILGLVPVSYIAHLTVVRFFDESVPDIVPRWEFGDALFCGWTAGVLHLVAGAVLIISCLRLKQSCNLPVHIPLVMVPPRPSSTRTRSEYV</sequence>
<dbReference type="PROSITE" id="PS01346">
    <property type="entry name" value="CLAUDIN"/>
    <property type="match status" value="1"/>
</dbReference>
<reference evidence="10" key="1">
    <citation type="submission" date="2025-08" db="UniProtKB">
        <authorList>
            <consortium name="RefSeq"/>
        </authorList>
    </citation>
    <scope>IDENTIFICATION</scope>
</reference>
<evidence type="ECO:0000313" key="10">
    <source>
        <dbReference type="RefSeq" id="XP_028255383.1"/>
    </source>
</evidence>
<dbReference type="Gene3D" id="1.20.140.150">
    <property type="match status" value="1"/>
</dbReference>
<keyword evidence="7 8" id="KW-0472">Membrane</keyword>
<feature type="transmembrane region" description="Helical" evidence="8">
    <location>
        <begin position="122"/>
        <end position="144"/>
    </location>
</feature>
<feature type="transmembrane region" description="Helical" evidence="8">
    <location>
        <begin position="77"/>
        <end position="101"/>
    </location>
</feature>
<comment type="subcellular location">
    <subcellularLocation>
        <location evidence="8">Cell junction</location>
        <location evidence="8">Tight junction</location>
    </subcellularLocation>
    <subcellularLocation>
        <location evidence="8">Cell membrane</location>
        <topology evidence="8">Multi-pass membrane protein</topology>
    </subcellularLocation>
</comment>
<organism evidence="9 10">
    <name type="scientific">Parambassis ranga</name>
    <name type="common">Indian glassy fish</name>
    <dbReference type="NCBI Taxonomy" id="210632"/>
    <lineage>
        <taxon>Eukaryota</taxon>
        <taxon>Metazoa</taxon>
        <taxon>Chordata</taxon>
        <taxon>Craniata</taxon>
        <taxon>Vertebrata</taxon>
        <taxon>Euteleostomi</taxon>
        <taxon>Actinopterygii</taxon>
        <taxon>Neopterygii</taxon>
        <taxon>Teleostei</taxon>
        <taxon>Neoteleostei</taxon>
        <taxon>Acanthomorphata</taxon>
        <taxon>Ovalentaria</taxon>
        <taxon>Ambassidae</taxon>
        <taxon>Parambassis</taxon>
    </lineage>
</organism>
<evidence type="ECO:0000256" key="2">
    <source>
        <dbReference type="ARBA" id="ARBA00022427"/>
    </source>
</evidence>
<dbReference type="RefSeq" id="XP_028255383.1">
    <property type="nucleotide sequence ID" value="XM_028399582.1"/>
</dbReference>
<evidence type="ECO:0000256" key="1">
    <source>
        <dbReference type="ARBA" id="ARBA00008295"/>
    </source>
</evidence>
<keyword evidence="6 8" id="KW-1133">Transmembrane helix</keyword>
<evidence type="ECO:0000256" key="4">
    <source>
        <dbReference type="ARBA" id="ARBA00022692"/>
    </source>
</evidence>
<name>A0A6P7HNH9_9TELE</name>
<comment type="similarity">
    <text evidence="1 8">Belongs to the claudin family.</text>
</comment>
<dbReference type="AlphaFoldDB" id="A0A6P7HNH9"/>
<gene>
    <name evidence="10" type="primary">LOC114431907</name>
</gene>
<dbReference type="OrthoDB" id="8612291at2759"/>
<accession>A0A6P7HNH9</accession>
<dbReference type="InterPro" id="IPR017974">
    <property type="entry name" value="Claudin_CS"/>
</dbReference>
<protein>
    <recommendedName>
        <fullName evidence="8">Claudin</fullName>
    </recommendedName>
</protein>
<evidence type="ECO:0000256" key="3">
    <source>
        <dbReference type="ARBA" id="ARBA00022475"/>
    </source>
</evidence>
<dbReference type="GO" id="GO:0005198">
    <property type="term" value="F:structural molecule activity"/>
    <property type="evidence" value="ECO:0007669"/>
    <property type="project" value="InterPro"/>
</dbReference>
<dbReference type="Pfam" id="PF00822">
    <property type="entry name" value="PMP22_Claudin"/>
    <property type="match status" value="1"/>
</dbReference>